<dbReference type="AlphaFoldDB" id="A0A6A5Z3N7"/>
<feature type="transmembrane region" description="Helical" evidence="2">
    <location>
        <begin position="133"/>
        <end position="153"/>
    </location>
</feature>
<dbReference type="EMBL" id="ML977329">
    <property type="protein sequence ID" value="KAF2113028.1"/>
    <property type="molecule type" value="Genomic_DNA"/>
</dbReference>
<accession>A0A6A5Z3N7</accession>
<dbReference type="OrthoDB" id="5597489at2759"/>
<evidence type="ECO:0000256" key="1">
    <source>
        <dbReference type="SAM" id="MobiDB-lite"/>
    </source>
</evidence>
<keyword evidence="2" id="KW-0472">Membrane</keyword>
<reference evidence="4" key="1">
    <citation type="journal article" date="2020" name="Stud. Mycol.">
        <title>101 Dothideomycetes genomes: a test case for predicting lifestyles and emergence of pathogens.</title>
        <authorList>
            <person name="Haridas S."/>
            <person name="Albert R."/>
            <person name="Binder M."/>
            <person name="Bloem J."/>
            <person name="Labutti K."/>
            <person name="Salamov A."/>
            <person name="Andreopoulos B."/>
            <person name="Baker S."/>
            <person name="Barry K."/>
            <person name="Bills G."/>
            <person name="Bluhm B."/>
            <person name="Cannon C."/>
            <person name="Castanera R."/>
            <person name="Culley D."/>
            <person name="Daum C."/>
            <person name="Ezra D."/>
            <person name="Gonzalez J."/>
            <person name="Henrissat B."/>
            <person name="Kuo A."/>
            <person name="Liang C."/>
            <person name="Lipzen A."/>
            <person name="Lutzoni F."/>
            <person name="Magnuson J."/>
            <person name="Mondo S."/>
            <person name="Nolan M."/>
            <person name="Ohm R."/>
            <person name="Pangilinan J."/>
            <person name="Park H.-J."/>
            <person name="Ramirez L."/>
            <person name="Alfaro M."/>
            <person name="Sun H."/>
            <person name="Tritt A."/>
            <person name="Yoshinaga Y."/>
            <person name="Zwiers L.-H."/>
            <person name="Turgeon B."/>
            <person name="Goodwin S."/>
            <person name="Spatafora J."/>
            <person name="Crous P."/>
            <person name="Grigoriev I."/>
        </authorList>
    </citation>
    <scope>NUCLEOTIDE SEQUENCE</scope>
    <source>
        <strain evidence="4">CBS 627.86</strain>
    </source>
</reference>
<name>A0A6A5Z3N7_9PLEO</name>
<keyword evidence="2" id="KW-1133">Transmembrane helix</keyword>
<feature type="region of interest" description="Disordered" evidence="1">
    <location>
        <begin position="69"/>
        <end position="93"/>
    </location>
</feature>
<keyword evidence="2" id="KW-0812">Transmembrane</keyword>
<evidence type="ECO:0000313" key="5">
    <source>
        <dbReference type="Proteomes" id="UP000799770"/>
    </source>
</evidence>
<feature type="domain" description="DUF7719" evidence="3">
    <location>
        <begin position="163"/>
        <end position="230"/>
    </location>
</feature>
<organism evidence="4 5">
    <name type="scientific">Lophiotrema nucula</name>
    <dbReference type="NCBI Taxonomy" id="690887"/>
    <lineage>
        <taxon>Eukaryota</taxon>
        <taxon>Fungi</taxon>
        <taxon>Dikarya</taxon>
        <taxon>Ascomycota</taxon>
        <taxon>Pezizomycotina</taxon>
        <taxon>Dothideomycetes</taxon>
        <taxon>Pleosporomycetidae</taxon>
        <taxon>Pleosporales</taxon>
        <taxon>Lophiotremataceae</taxon>
        <taxon>Lophiotrema</taxon>
    </lineage>
</organism>
<feature type="region of interest" description="Disordered" evidence="1">
    <location>
        <begin position="1"/>
        <end position="37"/>
    </location>
</feature>
<sequence length="232" mass="25818">MAAGNRRERRAAAKSNGTKPSMAKTSATDTTFEPTTEIDDSGVEYILKHPDFSGPKGKTLFQLADERQRELRGEPPLEDTGNTPPGERPFNDEEPIGPFGDAILYSISLATLHLTLDVIVYSQYREEVLWSEVFQRAGTALPIFFLIVYLTHVDFSNGFPLLRNIFFFVISAVAGCYFVYTANVYGYFFVMKAAPPVGSLWIWSVVEMSLPFAAANAVTVLGYLLWNGFDAF</sequence>
<evidence type="ECO:0000256" key="2">
    <source>
        <dbReference type="SAM" id="Phobius"/>
    </source>
</evidence>
<gene>
    <name evidence="4" type="ORF">BDV96DRAFT_497250</name>
</gene>
<dbReference type="InterPro" id="IPR056136">
    <property type="entry name" value="DUF7719"/>
</dbReference>
<dbReference type="Pfam" id="PF24841">
    <property type="entry name" value="DUF7719"/>
    <property type="match status" value="1"/>
</dbReference>
<dbReference type="Proteomes" id="UP000799770">
    <property type="component" value="Unassembled WGS sequence"/>
</dbReference>
<feature type="transmembrane region" description="Helical" evidence="2">
    <location>
        <begin position="200"/>
        <end position="226"/>
    </location>
</feature>
<evidence type="ECO:0000313" key="4">
    <source>
        <dbReference type="EMBL" id="KAF2113028.1"/>
    </source>
</evidence>
<protein>
    <recommendedName>
        <fullName evidence="3">DUF7719 domain-containing protein</fullName>
    </recommendedName>
</protein>
<feature type="transmembrane region" description="Helical" evidence="2">
    <location>
        <begin position="165"/>
        <end position="188"/>
    </location>
</feature>
<keyword evidence="5" id="KW-1185">Reference proteome</keyword>
<proteinExistence type="predicted"/>
<feature type="compositionally biased region" description="Polar residues" evidence="1">
    <location>
        <begin position="15"/>
        <end position="34"/>
    </location>
</feature>
<evidence type="ECO:0000259" key="3">
    <source>
        <dbReference type="Pfam" id="PF24841"/>
    </source>
</evidence>
<dbReference type="PANTHER" id="PTHR37846:SF1">
    <property type="entry name" value="DEACETYLASE-LIKE PROTEIN"/>
    <property type="match status" value="1"/>
</dbReference>
<dbReference type="PANTHER" id="PTHR37846">
    <property type="entry name" value="YALI0B21296P"/>
    <property type="match status" value="1"/>
</dbReference>